<proteinExistence type="evidence at transcript level"/>
<dbReference type="EMBL" id="GAPW01006004">
    <property type="protein sequence ID" value="JAC07594.1"/>
    <property type="molecule type" value="mRNA"/>
</dbReference>
<dbReference type="InterPro" id="IPR027806">
    <property type="entry name" value="HARBI1_dom"/>
</dbReference>
<dbReference type="VEuPathDB" id="VectorBase:AALC636_011791"/>
<feature type="domain" description="DDE Tnp4" evidence="3">
    <location>
        <begin position="12"/>
        <end position="66"/>
    </location>
</feature>
<accession>A0A023EG58</accession>
<dbReference type="Pfam" id="PF13359">
    <property type="entry name" value="DDE_Tnp_4"/>
    <property type="match status" value="1"/>
</dbReference>
<sequence>MMKPYPFCDGQSNVEQMFNYALSKCRRVVENAFGQLKARFRRIGKGIDNQIENAPLIIKACCVLHNFLKDHDDEVKSKWITEQQKNDANRPQPDNVVLLGSTNGQGEEIRHAIATYLGKFYLEVNKR</sequence>
<name>A0A023EG58_AEDAL</name>
<evidence type="ECO:0000313" key="4">
    <source>
        <dbReference type="EMBL" id="JAC07594.1"/>
    </source>
</evidence>
<keyword evidence="2" id="KW-0479">Metal-binding</keyword>
<dbReference type="AlphaFoldDB" id="A0A023EG58"/>
<dbReference type="VEuPathDB" id="VectorBase:AALFPA_050487"/>
<evidence type="ECO:0000256" key="1">
    <source>
        <dbReference type="ARBA" id="ARBA00001968"/>
    </source>
</evidence>
<organism evidence="4">
    <name type="scientific">Aedes albopictus</name>
    <name type="common">Asian tiger mosquito</name>
    <name type="synonym">Stegomyia albopicta</name>
    <dbReference type="NCBI Taxonomy" id="7160"/>
    <lineage>
        <taxon>Eukaryota</taxon>
        <taxon>Metazoa</taxon>
        <taxon>Ecdysozoa</taxon>
        <taxon>Arthropoda</taxon>
        <taxon>Hexapoda</taxon>
        <taxon>Insecta</taxon>
        <taxon>Pterygota</taxon>
        <taxon>Neoptera</taxon>
        <taxon>Endopterygota</taxon>
        <taxon>Diptera</taxon>
        <taxon>Nematocera</taxon>
        <taxon>Culicoidea</taxon>
        <taxon>Culicidae</taxon>
        <taxon>Culicinae</taxon>
        <taxon>Aedini</taxon>
        <taxon>Aedes</taxon>
        <taxon>Stegomyia</taxon>
    </lineage>
</organism>
<protein>
    <submittedName>
        <fullName evidence="4">Putative harbinger</fullName>
    </submittedName>
</protein>
<dbReference type="GO" id="GO:0046872">
    <property type="term" value="F:metal ion binding"/>
    <property type="evidence" value="ECO:0007669"/>
    <property type="project" value="UniProtKB-KW"/>
</dbReference>
<comment type="cofactor">
    <cofactor evidence="1">
        <name>a divalent metal cation</name>
        <dbReference type="ChEBI" id="CHEBI:60240"/>
    </cofactor>
</comment>
<evidence type="ECO:0000259" key="3">
    <source>
        <dbReference type="Pfam" id="PF13359"/>
    </source>
</evidence>
<evidence type="ECO:0000256" key="2">
    <source>
        <dbReference type="ARBA" id="ARBA00022723"/>
    </source>
</evidence>
<reference evidence="4" key="1">
    <citation type="journal article" date="2014" name="PLoS Negl. Trop. Dis.">
        <title>Identification and characterization of seminal fluid proteins in the Asian tiger mosquito, Aedes albopictus.</title>
        <authorList>
            <person name="Boes K.E."/>
            <person name="Ribeiro J.M."/>
            <person name="Wong A."/>
            <person name="Harrington L.C."/>
            <person name="Wolfner M.F."/>
            <person name="Sirot L.K."/>
        </authorList>
    </citation>
    <scope>NUCLEOTIDE SEQUENCE</scope>
    <source>
        <tissue evidence="4">Reproductive organs</tissue>
    </source>
</reference>